<evidence type="ECO:0000256" key="3">
    <source>
        <dbReference type="PIRSR" id="PIRSR603782-2"/>
    </source>
</evidence>
<keyword evidence="4" id="KW-0472">Membrane</keyword>
<feature type="chain" id="PRO_5022664079" evidence="5">
    <location>
        <begin position="23"/>
        <end position="186"/>
    </location>
</feature>
<comment type="similarity">
    <text evidence="1">Belongs to the SCO1/2 family.</text>
</comment>
<sequence length="186" mass="21756">MNLVRSLSILLLLLLTGLPSFAARYQRSVAVYEIPDVELIDQNRQRVRLPELLATDEPVFVDFIYATCTTICPVMSAGFANLQKKLVRERQFARFISITIDPEHDSPEILKDYAARYRAQEGWIFLTGSRDDIVRVMRAFDAFVPDKMEHYPLVFVRDPDRKHWVRIYGLIGTRDLMSEFRRLYPK</sequence>
<dbReference type="AlphaFoldDB" id="A0A5D3WIG1"/>
<dbReference type="Pfam" id="PF02630">
    <property type="entry name" value="SCO1-SenC"/>
    <property type="match status" value="1"/>
</dbReference>
<comment type="caution">
    <text evidence="6">The sequence shown here is derived from an EMBL/GenBank/DDBJ whole genome shotgun (WGS) entry which is preliminary data.</text>
</comment>
<feature type="binding site" evidence="2">
    <location>
        <position position="68"/>
    </location>
    <ligand>
        <name>Cu cation</name>
        <dbReference type="ChEBI" id="CHEBI:23378"/>
    </ligand>
</feature>
<dbReference type="SUPFAM" id="SSF52833">
    <property type="entry name" value="Thioredoxin-like"/>
    <property type="match status" value="1"/>
</dbReference>
<evidence type="ECO:0000256" key="5">
    <source>
        <dbReference type="SAM" id="SignalP"/>
    </source>
</evidence>
<dbReference type="Gene3D" id="3.40.30.10">
    <property type="entry name" value="Glutaredoxin"/>
    <property type="match status" value="1"/>
</dbReference>
<evidence type="ECO:0000256" key="1">
    <source>
        <dbReference type="ARBA" id="ARBA00010996"/>
    </source>
</evidence>
<dbReference type="OrthoDB" id="9790194at2"/>
<keyword evidence="4" id="KW-0812">Transmembrane</keyword>
<dbReference type="CDD" id="cd02968">
    <property type="entry name" value="SCO"/>
    <property type="match status" value="1"/>
</dbReference>
<reference evidence="6 7" key="1">
    <citation type="submission" date="2019-07" db="EMBL/GenBank/DDBJ databases">
        <title>Genomic Encyclopedia of Type Strains, Phase IV (KMG-IV): sequencing the most valuable type-strain genomes for metagenomic binning, comparative biology and taxonomic classification.</title>
        <authorList>
            <person name="Goeker M."/>
        </authorList>
    </citation>
    <scope>NUCLEOTIDE SEQUENCE [LARGE SCALE GENOMIC DNA]</scope>
    <source>
        <strain evidence="6 7">SS015</strain>
    </source>
</reference>
<protein>
    <submittedName>
        <fullName evidence="6">Protein SCO1/2</fullName>
    </submittedName>
</protein>
<evidence type="ECO:0000313" key="6">
    <source>
        <dbReference type="EMBL" id="TYO97106.1"/>
    </source>
</evidence>
<evidence type="ECO:0000313" key="7">
    <source>
        <dbReference type="Proteomes" id="UP000324159"/>
    </source>
</evidence>
<organism evidence="6 7">
    <name type="scientific">Geothermobacter ehrlichii</name>
    <dbReference type="NCBI Taxonomy" id="213224"/>
    <lineage>
        <taxon>Bacteria</taxon>
        <taxon>Pseudomonadati</taxon>
        <taxon>Thermodesulfobacteriota</taxon>
        <taxon>Desulfuromonadia</taxon>
        <taxon>Desulfuromonadales</taxon>
        <taxon>Geothermobacteraceae</taxon>
        <taxon>Geothermobacter</taxon>
    </lineage>
</organism>
<evidence type="ECO:0000256" key="2">
    <source>
        <dbReference type="PIRSR" id="PIRSR603782-1"/>
    </source>
</evidence>
<keyword evidence="5" id="KW-0732">Signal</keyword>
<dbReference type="InterPro" id="IPR036249">
    <property type="entry name" value="Thioredoxin-like_sf"/>
</dbReference>
<accession>A0A5D3WIG1</accession>
<keyword evidence="3" id="KW-1015">Disulfide bond</keyword>
<keyword evidence="4" id="KW-1133">Transmembrane helix</keyword>
<dbReference type="EMBL" id="VNIB01000011">
    <property type="protein sequence ID" value="TYO97106.1"/>
    <property type="molecule type" value="Genomic_DNA"/>
</dbReference>
<keyword evidence="7" id="KW-1185">Reference proteome</keyword>
<name>A0A5D3WIG1_9BACT</name>
<dbReference type="InterPro" id="IPR003782">
    <property type="entry name" value="SCO1/SenC"/>
</dbReference>
<dbReference type="PANTHER" id="PTHR12151:SF25">
    <property type="entry name" value="LINALOOL DEHYDRATASE_ISOMERASE DOMAIN-CONTAINING PROTEIN"/>
    <property type="match status" value="1"/>
</dbReference>
<gene>
    <name evidence="6" type="ORF">EDC39_11136</name>
</gene>
<evidence type="ECO:0000256" key="4">
    <source>
        <dbReference type="SAM" id="Phobius"/>
    </source>
</evidence>
<keyword evidence="2" id="KW-0479">Metal-binding</keyword>
<feature type="binding site" evidence="2">
    <location>
        <position position="72"/>
    </location>
    <ligand>
        <name>Cu cation</name>
        <dbReference type="ChEBI" id="CHEBI:23378"/>
    </ligand>
</feature>
<dbReference type="RefSeq" id="WP_148896499.1">
    <property type="nucleotide sequence ID" value="NZ_VNIB01000011.1"/>
</dbReference>
<keyword evidence="2" id="KW-0186">Copper</keyword>
<dbReference type="GO" id="GO:0046872">
    <property type="term" value="F:metal ion binding"/>
    <property type="evidence" value="ECO:0007669"/>
    <property type="project" value="UniProtKB-KW"/>
</dbReference>
<feature type="disulfide bond" description="Redox-active" evidence="3">
    <location>
        <begin position="68"/>
        <end position="72"/>
    </location>
</feature>
<dbReference type="PANTHER" id="PTHR12151">
    <property type="entry name" value="ELECTRON TRANSPORT PROTIN SCO1/SENC FAMILY MEMBER"/>
    <property type="match status" value="1"/>
</dbReference>
<dbReference type="Proteomes" id="UP000324159">
    <property type="component" value="Unassembled WGS sequence"/>
</dbReference>
<proteinExistence type="inferred from homology"/>
<feature type="transmembrane region" description="Helical" evidence="4">
    <location>
        <begin position="63"/>
        <end position="82"/>
    </location>
</feature>
<feature type="signal peptide" evidence="5">
    <location>
        <begin position="1"/>
        <end position="22"/>
    </location>
</feature>